<dbReference type="Pfam" id="PF01554">
    <property type="entry name" value="MatE"/>
    <property type="match status" value="2"/>
</dbReference>
<evidence type="ECO:0000256" key="8">
    <source>
        <dbReference type="SAM" id="Phobius"/>
    </source>
</evidence>
<keyword evidence="11" id="KW-1185">Reference proteome</keyword>
<gene>
    <name evidence="9" type="ordered locus">Nmag_0618</name>
    <name evidence="10" type="ORF">C500_15635</name>
</gene>
<dbReference type="PATRIC" id="fig|547559.17.peg.3068"/>
<dbReference type="HOGENOM" id="CLU_012893_5_3_2"/>
<dbReference type="RefSeq" id="WP_004216355.1">
    <property type="nucleotide sequence ID" value="NC_013922.1"/>
</dbReference>
<dbReference type="KEGG" id="nmg:Nmag_0618"/>
<evidence type="ECO:0000256" key="2">
    <source>
        <dbReference type="ARBA" id="ARBA00022448"/>
    </source>
</evidence>
<dbReference type="PIRSF" id="PIRSF006603">
    <property type="entry name" value="DinF"/>
    <property type="match status" value="1"/>
</dbReference>
<feature type="transmembrane region" description="Helical" evidence="8">
    <location>
        <begin position="230"/>
        <end position="262"/>
    </location>
</feature>
<reference evidence="11" key="1">
    <citation type="submission" date="2010-02" db="EMBL/GenBank/DDBJ databases">
        <title>Complete sequence of chromosome of Natrialba magadii ATCC 43099.</title>
        <authorList>
            <consortium name="US DOE Joint Genome Institute"/>
            <person name="Lucas S."/>
            <person name="Copeland A."/>
            <person name="Lapidus A."/>
            <person name="Cheng J.-F."/>
            <person name="Bruce D."/>
            <person name="Goodwin L."/>
            <person name="Pitluck S."/>
            <person name="Davenport K."/>
            <person name="Saunders E."/>
            <person name="Detter J.C."/>
            <person name="Han C."/>
            <person name="Tapia R."/>
            <person name="Land M."/>
            <person name="Hauser L."/>
            <person name="Kyrpides N."/>
            <person name="Mikhailova N."/>
            <person name="De Castro R.E."/>
            <person name="Maupin-Furlow J.A."/>
            <person name="Woyke T."/>
        </authorList>
    </citation>
    <scope>NUCLEOTIDE SEQUENCE [LARGE SCALE GENOMIC DNA]</scope>
    <source>
        <strain evidence="11">ATCC 43099 / DSM 3394 / CCM 3739 / CIP 104546 / IAM 13178 / JCM 8861 / NBRC 102185 / NCIMB 2190 / MS3</strain>
    </source>
</reference>
<evidence type="ECO:0000256" key="6">
    <source>
        <dbReference type="ARBA" id="ARBA00023136"/>
    </source>
</evidence>
<dbReference type="eggNOG" id="arCOG01731">
    <property type="taxonomic scope" value="Archaea"/>
</dbReference>
<dbReference type="InterPro" id="IPR048279">
    <property type="entry name" value="MdtK-like"/>
</dbReference>
<feature type="transmembrane region" description="Helical" evidence="8">
    <location>
        <begin position="191"/>
        <end position="210"/>
    </location>
</feature>
<evidence type="ECO:0000256" key="5">
    <source>
        <dbReference type="ARBA" id="ARBA00022989"/>
    </source>
</evidence>
<keyword evidence="4 8" id="KW-0812">Transmembrane</keyword>
<name>D3SYU3_NATMM</name>
<dbReference type="CDD" id="cd13142">
    <property type="entry name" value="MATE_like_12"/>
    <property type="match status" value="1"/>
</dbReference>
<feature type="transmembrane region" description="Helical" evidence="8">
    <location>
        <begin position="411"/>
        <end position="432"/>
    </location>
</feature>
<proteinExistence type="predicted"/>
<dbReference type="Proteomes" id="UP000011543">
    <property type="component" value="Unassembled WGS sequence"/>
</dbReference>
<dbReference type="GO" id="GO:0015297">
    <property type="term" value="F:antiporter activity"/>
    <property type="evidence" value="ECO:0007669"/>
    <property type="project" value="InterPro"/>
</dbReference>
<feature type="transmembrane region" description="Helical" evidence="8">
    <location>
        <begin position="37"/>
        <end position="57"/>
    </location>
</feature>
<feature type="transmembrane region" description="Helical" evidence="8">
    <location>
        <begin position="361"/>
        <end position="384"/>
    </location>
</feature>
<dbReference type="OrthoDB" id="214119at2157"/>
<dbReference type="PaxDb" id="547559-Nmag_0618"/>
<evidence type="ECO:0000313" key="11">
    <source>
        <dbReference type="Proteomes" id="UP000001879"/>
    </source>
</evidence>
<dbReference type="GeneID" id="8823445"/>
<dbReference type="GO" id="GO:0042910">
    <property type="term" value="F:xenobiotic transmembrane transporter activity"/>
    <property type="evidence" value="ECO:0007669"/>
    <property type="project" value="InterPro"/>
</dbReference>
<sequence>MDESTTNESISQDLTTTGTPSQSQSINVTDGQLFKPLLVLSAPIVLAEGLDIVYFLVDLYWIGHLGTNAVTAMSYSWPIVYLGMSIGLGVVTAGTVLVARHKGGGQLRAVRSVAGGTISFVTILALVLAVIGYILAPRLLTLVGATPGTEPYTQAVGYTRITFLGLVPMFWFFVFNALSRGWGDTKTPLKLMGISAFVNILIDPFVIHGFSANPLFEWAGRHSLEHSLYAWTGFAGYGIEGAAIATIFARSIAAAFGLYILFSGRIGFELTLASLRPRRSTLVEILTIASPTAIEMGVRAGGVAILTAVLAIEGDAAVAAYGISEYLVAILFVISLGLARGVETTVGQNLGAGQQPRAKRAVYLSAGMASVLFVCIVAAAYPFAESIVGVFLGVEGGGVAADTIRESGASFVRIVGPALVFFAVFQVTLGAFRGSGNTTLAMLLATLELFVFRIPLSYAALVWFGAGITGVWYAIALSYIISSVIAVVWLVRGTWIPSSSLPTQH</sequence>
<feature type="transmembrane region" description="Helical" evidence="8">
    <location>
        <begin position="77"/>
        <end position="98"/>
    </location>
</feature>
<evidence type="ECO:0000313" key="9">
    <source>
        <dbReference type="EMBL" id="ADD04204.1"/>
    </source>
</evidence>
<evidence type="ECO:0000256" key="4">
    <source>
        <dbReference type="ARBA" id="ARBA00022692"/>
    </source>
</evidence>
<keyword evidence="5 8" id="KW-1133">Transmembrane helix</keyword>
<keyword evidence="6 8" id="KW-0472">Membrane</keyword>
<keyword evidence="2" id="KW-0813">Transport</keyword>
<feature type="transmembrane region" description="Helical" evidence="8">
    <location>
        <begin position="282"/>
        <end position="312"/>
    </location>
</feature>
<dbReference type="STRING" id="547559.Nmag_0618"/>
<organism evidence="9 11">
    <name type="scientific">Natrialba magadii (strain ATCC 43099 / DSM 3394 / CCM 3739 / CIP 104546 / IAM 13178 / JCM 8861 / NBRC 102185 / NCIMB 2190 / MS3)</name>
    <name type="common">Natronobacterium magadii</name>
    <dbReference type="NCBI Taxonomy" id="547559"/>
    <lineage>
        <taxon>Archaea</taxon>
        <taxon>Methanobacteriati</taxon>
        <taxon>Methanobacteriota</taxon>
        <taxon>Stenosarchaea group</taxon>
        <taxon>Halobacteria</taxon>
        <taxon>Halobacteriales</taxon>
        <taxon>Natrialbaceae</taxon>
        <taxon>Natrialba</taxon>
    </lineage>
</organism>
<keyword evidence="3" id="KW-1003">Cell membrane</keyword>
<dbReference type="GO" id="GO:0005886">
    <property type="term" value="C:plasma membrane"/>
    <property type="evidence" value="ECO:0007669"/>
    <property type="project" value="UniProtKB-SubCell"/>
</dbReference>
<feature type="transmembrane region" description="Helical" evidence="8">
    <location>
        <begin position="439"/>
        <end position="464"/>
    </location>
</feature>
<dbReference type="PANTHER" id="PTHR43549">
    <property type="entry name" value="MULTIDRUG RESISTANCE PROTEIN YPNP-RELATED"/>
    <property type="match status" value="1"/>
</dbReference>
<evidence type="ECO:0000256" key="3">
    <source>
        <dbReference type="ARBA" id="ARBA00022475"/>
    </source>
</evidence>
<dbReference type="Proteomes" id="UP000001879">
    <property type="component" value="Chromosome"/>
</dbReference>
<evidence type="ECO:0000256" key="1">
    <source>
        <dbReference type="ARBA" id="ARBA00004651"/>
    </source>
</evidence>
<dbReference type="InterPro" id="IPR052031">
    <property type="entry name" value="Membrane_Transporter-Flippase"/>
</dbReference>
<dbReference type="PANTHER" id="PTHR43549:SF2">
    <property type="entry name" value="MULTIDRUG RESISTANCE PROTEIN NORM-RELATED"/>
    <property type="match status" value="1"/>
</dbReference>
<feature type="transmembrane region" description="Helical" evidence="8">
    <location>
        <begin position="110"/>
        <end position="135"/>
    </location>
</feature>
<dbReference type="EMBL" id="CP001932">
    <property type="protein sequence ID" value="ADD04204.1"/>
    <property type="molecule type" value="Genomic_DNA"/>
</dbReference>
<comment type="subcellular location">
    <subcellularLocation>
        <location evidence="1">Cell membrane</location>
        <topology evidence="1">Multi-pass membrane protein</topology>
    </subcellularLocation>
</comment>
<feature type="transmembrane region" description="Helical" evidence="8">
    <location>
        <begin position="470"/>
        <end position="491"/>
    </location>
</feature>
<dbReference type="InterPro" id="IPR002528">
    <property type="entry name" value="MATE_fam"/>
</dbReference>
<protein>
    <submittedName>
        <fullName evidence="9">MATE efflux family protein</fullName>
    </submittedName>
</protein>
<reference evidence="10 12" key="3">
    <citation type="journal article" date="2014" name="PLoS Genet.">
        <title>Phylogenetically driven sequencing of extremely halophilic archaea reveals strategies for static and dynamic osmo-response.</title>
        <authorList>
            <person name="Becker E.A."/>
            <person name="Seitzer P.M."/>
            <person name="Tritt A."/>
            <person name="Larsen D."/>
            <person name="Krusor M."/>
            <person name="Yao A.I."/>
            <person name="Wu D."/>
            <person name="Madern D."/>
            <person name="Eisen J.A."/>
            <person name="Darling A.E."/>
            <person name="Facciotti M.T."/>
        </authorList>
    </citation>
    <scope>NUCLEOTIDE SEQUENCE [LARGE SCALE GENOMIC DNA]</scope>
    <source>
        <strain evidence="12">ATCC 43099 / DSM 3394 / CCM 3739 / CIP 104546 / IAM 13178 / JCM 8861 / NBRC 102185 / NCIMB 2190 / MS3</strain>
        <strain evidence="10">MS-3</strain>
    </source>
</reference>
<feature type="region of interest" description="Disordered" evidence="7">
    <location>
        <begin position="1"/>
        <end position="24"/>
    </location>
</feature>
<dbReference type="EMBL" id="AOHS01000051">
    <property type="protein sequence ID" value="ELY26608.1"/>
    <property type="molecule type" value="Genomic_DNA"/>
</dbReference>
<evidence type="ECO:0000313" key="10">
    <source>
        <dbReference type="EMBL" id="ELY26608.1"/>
    </source>
</evidence>
<reference evidence="9 11" key="2">
    <citation type="journal article" date="2012" name="BMC Genomics">
        <title>A comparative genomics perspective on the genetic content of the alkaliphilic haloarchaeon Natrialba magadii ATCC 43099T.</title>
        <authorList>
            <person name="Siddaramappa S."/>
            <person name="Challacombe J.F."/>
            <person name="Decastro R.E."/>
            <person name="Pfeiffer F."/>
            <person name="Sastre D.E."/>
            <person name="Gimenez M.I."/>
            <person name="Paggi R.A."/>
            <person name="Detter J.C."/>
            <person name="Davenport K.W."/>
            <person name="Goodwin L.A."/>
            <person name="Kyrpides N."/>
            <person name="Tapia R."/>
            <person name="Pitluck S."/>
            <person name="Lucas S."/>
            <person name="Woyke T."/>
            <person name="Maupin-Furlow J.A."/>
        </authorList>
    </citation>
    <scope>NUCLEOTIDE SEQUENCE [LARGE SCALE GENOMIC DNA]</scope>
    <source>
        <strain evidence="9">ATCC 43099</strain>
        <strain evidence="11">ATCC 43099 / DSM 3394 / CCM 3739 / CIP 104546 / IAM 13178 / JCM 8861 / NBRC 102185 / NCIMB 2190 / MS3</strain>
    </source>
</reference>
<accession>D3SYU3</accession>
<evidence type="ECO:0000256" key="7">
    <source>
        <dbReference type="SAM" id="MobiDB-lite"/>
    </source>
</evidence>
<dbReference type="AlphaFoldDB" id="D3SYU3"/>
<reference evidence="9" key="4">
    <citation type="submission" date="2016-09" db="EMBL/GenBank/DDBJ databases">
        <authorList>
            <person name="Pfeiffer F."/>
        </authorList>
    </citation>
    <scope>NUCLEOTIDE SEQUENCE</scope>
    <source>
        <strain evidence="9">ATCC 43099</strain>
    </source>
</reference>
<feature type="transmembrane region" description="Helical" evidence="8">
    <location>
        <begin position="318"/>
        <end position="340"/>
    </location>
</feature>
<feature type="transmembrane region" description="Helical" evidence="8">
    <location>
        <begin position="155"/>
        <end position="179"/>
    </location>
</feature>
<evidence type="ECO:0000313" key="12">
    <source>
        <dbReference type="Proteomes" id="UP000011543"/>
    </source>
</evidence>